<proteinExistence type="predicted"/>
<evidence type="ECO:0000313" key="3">
    <source>
        <dbReference type="Proteomes" id="UP000020467"/>
    </source>
</evidence>
<dbReference type="HOGENOM" id="CLU_1175322_0_0_1"/>
<dbReference type="OrthoDB" id="4848684at2759"/>
<dbReference type="AlphaFoldDB" id="A0A010RXH1"/>
<comment type="caution">
    <text evidence="2">The sequence shown here is derived from an EMBL/GenBank/DDBJ whole genome shotgun (WGS) entry which is preliminary data.</text>
</comment>
<evidence type="ECO:0000313" key="2">
    <source>
        <dbReference type="EMBL" id="EXF85301.1"/>
    </source>
</evidence>
<feature type="compositionally biased region" description="Low complexity" evidence="1">
    <location>
        <begin position="7"/>
        <end position="28"/>
    </location>
</feature>
<evidence type="ECO:0000256" key="1">
    <source>
        <dbReference type="SAM" id="MobiDB-lite"/>
    </source>
</evidence>
<keyword evidence="3" id="KW-1185">Reference proteome</keyword>
<feature type="region of interest" description="Disordered" evidence="1">
    <location>
        <begin position="1"/>
        <end position="36"/>
    </location>
</feature>
<accession>A0A010RXH1</accession>
<sequence>MEKKLLSSSVSGISPPGSGTPPTTASPSKPKKPRQLSLSLDSEAIITSITSAKHHNTPQTMHLTTSLLTLLLLPTTLALPIAKDNKVFAPTPDTQPPHDLGIHTGKIGVDNVDLSALRVDPVRVISRIQSSSHFTSSLLTKRRDVLLEEQDGRINIAKEKRSHIQVDPVEVDVHIMRPSVHTMPVGGKNAKVGEVQRETGKGESEAVKDVEPKPKYIPKFMLDYSTGGWFRHFIRF</sequence>
<dbReference type="KEGG" id="cfj:CFIO01_02515"/>
<name>A0A010RXH1_9PEZI</name>
<organism evidence="2 3">
    <name type="scientific">Colletotrichum fioriniae PJ7</name>
    <dbReference type="NCBI Taxonomy" id="1445577"/>
    <lineage>
        <taxon>Eukaryota</taxon>
        <taxon>Fungi</taxon>
        <taxon>Dikarya</taxon>
        <taxon>Ascomycota</taxon>
        <taxon>Pezizomycotina</taxon>
        <taxon>Sordariomycetes</taxon>
        <taxon>Hypocreomycetidae</taxon>
        <taxon>Glomerellales</taxon>
        <taxon>Glomerellaceae</taxon>
        <taxon>Colletotrichum</taxon>
        <taxon>Colletotrichum acutatum species complex</taxon>
    </lineage>
</organism>
<protein>
    <submittedName>
        <fullName evidence="2">Uncharacterized protein</fullName>
    </submittedName>
</protein>
<dbReference type="eggNOG" id="ENOG502T4N7">
    <property type="taxonomic scope" value="Eukaryota"/>
</dbReference>
<dbReference type="EMBL" id="JARH01000106">
    <property type="protein sequence ID" value="EXF85301.1"/>
    <property type="molecule type" value="Genomic_DNA"/>
</dbReference>
<gene>
    <name evidence="2" type="ORF">CFIO01_02515</name>
</gene>
<reference evidence="2 3" key="1">
    <citation type="submission" date="2014-02" db="EMBL/GenBank/DDBJ databases">
        <title>The genome sequence of Colletotrichum fioriniae PJ7.</title>
        <authorList>
            <person name="Baroncelli R."/>
            <person name="Thon M.R."/>
        </authorList>
    </citation>
    <scope>NUCLEOTIDE SEQUENCE [LARGE SCALE GENOMIC DNA]</scope>
    <source>
        <strain evidence="2 3">PJ7</strain>
    </source>
</reference>
<dbReference type="Proteomes" id="UP000020467">
    <property type="component" value="Unassembled WGS sequence"/>
</dbReference>